<dbReference type="STRING" id="471514.AN477_21080"/>
<keyword evidence="4 15" id="KW-0001">2Fe-2S</keyword>
<comment type="pathway">
    <text evidence="13 15">Amino-acid biosynthesis; L-isoleucine biosynthesis; L-isoleucine from 2-oxobutanoate: step 3/4.</text>
</comment>
<evidence type="ECO:0000256" key="8">
    <source>
        <dbReference type="ARBA" id="ARBA00023014"/>
    </source>
</evidence>
<keyword evidence="7 15" id="KW-0408">Iron</keyword>
<dbReference type="FunFam" id="3.50.30.80:FF:000001">
    <property type="entry name" value="Dihydroxy-acid dehydratase"/>
    <property type="match status" value="1"/>
</dbReference>
<organism evidence="18 19">
    <name type="scientific">Alicyclobacillus ferrooxydans</name>
    <dbReference type="NCBI Taxonomy" id="471514"/>
    <lineage>
        <taxon>Bacteria</taxon>
        <taxon>Bacillati</taxon>
        <taxon>Bacillota</taxon>
        <taxon>Bacilli</taxon>
        <taxon>Bacillales</taxon>
        <taxon>Alicyclobacillaceae</taxon>
        <taxon>Alicyclobacillus</taxon>
    </lineage>
</organism>
<dbReference type="EMBL" id="LJCO01000096">
    <property type="protein sequence ID" value="KPV40806.1"/>
    <property type="molecule type" value="Genomic_DNA"/>
</dbReference>
<feature type="binding site" evidence="15">
    <location>
        <position position="83"/>
    </location>
    <ligand>
        <name>Mg(2+)</name>
        <dbReference type="ChEBI" id="CHEBI:18420"/>
    </ligand>
</feature>
<dbReference type="PROSITE" id="PS00886">
    <property type="entry name" value="ILVD_EDD_1"/>
    <property type="match status" value="1"/>
</dbReference>
<keyword evidence="5 15" id="KW-0479">Metal-binding</keyword>
<evidence type="ECO:0000256" key="10">
    <source>
        <dbReference type="ARBA" id="ARBA00023304"/>
    </source>
</evidence>
<evidence type="ECO:0000259" key="16">
    <source>
        <dbReference type="Pfam" id="PF00920"/>
    </source>
</evidence>
<dbReference type="Pfam" id="PF00920">
    <property type="entry name" value="ILVD_EDD_N"/>
    <property type="match status" value="1"/>
</dbReference>
<dbReference type="InterPro" id="IPR020558">
    <property type="entry name" value="DiOHA_6PGluconate_deHydtase_CS"/>
</dbReference>
<evidence type="ECO:0000313" key="19">
    <source>
        <dbReference type="Proteomes" id="UP000050482"/>
    </source>
</evidence>
<dbReference type="InterPro" id="IPR004404">
    <property type="entry name" value="DihydroxyA_deHydtase"/>
</dbReference>
<comment type="cofactor">
    <cofactor evidence="1 15">
        <name>Mg(2+)</name>
        <dbReference type="ChEBI" id="CHEBI:18420"/>
    </cofactor>
</comment>
<evidence type="ECO:0000259" key="17">
    <source>
        <dbReference type="Pfam" id="PF24877"/>
    </source>
</evidence>
<feature type="domain" description="Dihydroxy-acid/6-phosphogluconate dehydratase N-terminal" evidence="16">
    <location>
        <begin position="36"/>
        <end position="350"/>
    </location>
</feature>
<evidence type="ECO:0000256" key="11">
    <source>
        <dbReference type="ARBA" id="ARBA00029304"/>
    </source>
</evidence>
<dbReference type="GO" id="GO:0005829">
    <property type="term" value="C:cytosol"/>
    <property type="evidence" value="ECO:0007669"/>
    <property type="project" value="TreeGrafter"/>
</dbReference>
<dbReference type="GO" id="GO:0009097">
    <property type="term" value="P:isoleucine biosynthetic process"/>
    <property type="evidence" value="ECO:0007669"/>
    <property type="project" value="UniProtKB-UniRule"/>
</dbReference>
<evidence type="ECO:0000256" key="7">
    <source>
        <dbReference type="ARBA" id="ARBA00023004"/>
    </source>
</evidence>
<evidence type="ECO:0000256" key="15">
    <source>
        <dbReference type="HAMAP-Rule" id="MF_00012"/>
    </source>
</evidence>
<keyword evidence="9 15" id="KW-0456">Lyase</keyword>
<comment type="caution">
    <text evidence="18">The sequence shown here is derived from an EMBL/GenBank/DDBJ whole genome shotgun (WGS) entry which is preliminary data.</text>
</comment>
<dbReference type="HAMAP" id="MF_00012">
    <property type="entry name" value="IlvD"/>
    <property type="match status" value="1"/>
</dbReference>
<dbReference type="AlphaFoldDB" id="A0A0P9C7B6"/>
<dbReference type="SUPFAM" id="SSF52016">
    <property type="entry name" value="LeuD/IlvD-like"/>
    <property type="match status" value="1"/>
</dbReference>
<evidence type="ECO:0000256" key="13">
    <source>
        <dbReference type="ARBA" id="ARBA00029437"/>
    </source>
</evidence>
<evidence type="ECO:0000256" key="4">
    <source>
        <dbReference type="ARBA" id="ARBA00022714"/>
    </source>
</evidence>
<name>A0A0P9C7B6_9BACL</name>
<evidence type="ECO:0000256" key="1">
    <source>
        <dbReference type="ARBA" id="ARBA00001946"/>
    </source>
</evidence>
<comment type="cofactor">
    <cofactor evidence="15">
        <name>[2Fe-2S] cluster</name>
        <dbReference type="ChEBI" id="CHEBI:190135"/>
    </cofactor>
    <text evidence="15">Binds 1 [2Fe-2S] cluster per subunit. This cluster acts as a Lewis acid cofactor.</text>
</comment>
<dbReference type="UniPathway" id="UPA00047">
    <property type="reaction ID" value="UER00057"/>
</dbReference>
<dbReference type="UniPathway" id="UPA00049">
    <property type="reaction ID" value="UER00061"/>
</dbReference>
<evidence type="ECO:0000256" key="2">
    <source>
        <dbReference type="ARBA" id="ARBA00006486"/>
    </source>
</evidence>
<feature type="binding site" description="via carbamate group" evidence="15">
    <location>
        <position position="126"/>
    </location>
    <ligand>
        <name>Mg(2+)</name>
        <dbReference type="ChEBI" id="CHEBI:18420"/>
    </ligand>
</feature>
<keyword evidence="19" id="KW-1185">Reference proteome</keyword>
<dbReference type="Proteomes" id="UP000050482">
    <property type="component" value="Unassembled WGS sequence"/>
</dbReference>
<feature type="modified residue" description="N6-carboxylysine" evidence="15">
    <location>
        <position position="126"/>
    </location>
</feature>
<dbReference type="NCBIfam" id="TIGR00110">
    <property type="entry name" value="ilvD"/>
    <property type="match status" value="1"/>
</dbReference>
<feature type="domain" description="Dihydroxy-acid/6-phosphogluconate dehydratase C-terminal" evidence="17">
    <location>
        <begin position="361"/>
        <end position="552"/>
    </location>
</feature>
<keyword evidence="8 15" id="KW-0411">Iron-sulfur</keyword>
<evidence type="ECO:0000256" key="3">
    <source>
        <dbReference type="ARBA" id="ARBA00022605"/>
    </source>
</evidence>
<dbReference type="InterPro" id="IPR042096">
    <property type="entry name" value="Dihydro-acid_dehy_C"/>
</dbReference>
<comment type="catalytic activity">
    <reaction evidence="11">
        <text>(2R)-2,3-dihydroxy-3-methylbutanoate = 3-methyl-2-oxobutanoate + H2O</text>
        <dbReference type="Rhea" id="RHEA:24809"/>
        <dbReference type="ChEBI" id="CHEBI:11851"/>
        <dbReference type="ChEBI" id="CHEBI:15377"/>
        <dbReference type="ChEBI" id="CHEBI:49072"/>
        <dbReference type="EC" id="4.2.1.9"/>
    </reaction>
    <physiologicalReaction direction="left-to-right" evidence="11">
        <dbReference type="Rhea" id="RHEA:24810"/>
    </physiologicalReaction>
</comment>
<feature type="binding site" evidence="15">
    <location>
        <position position="445"/>
    </location>
    <ligand>
        <name>Mg(2+)</name>
        <dbReference type="ChEBI" id="CHEBI:18420"/>
    </ligand>
</feature>
<dbReference type="PANTHER" id="PTHR43661">
    <property type="entry name" value="D-XYLONATE DEHYDRATASE"/>
    <property type="match status" value="1"/>
</dbReference>
<dbReference type="PATRIC" id="fig|471514.4.peg.1715"/>
<dbReference type="OrthoDB" id="9807077at2"/>
<dbReference type="Pfam" id="PF24877">
    <property type="entry name" value="ILV_EDD_C"/>
    <property type="match status" value="1"/>
</dbReference>
<dbReference type="EC" id="4.2.1.9" evidence="14 15"/>
<dbReference type="SUPFAM" id="SSF143975">
    <property type="entry name" value="IlvD/EDD N-terminal domain-like"/>
    <property type="match status" value="1"/>
</dbReference>
<dbReference type="InterPro" id="IPR037237">
    <property type="entry name" value="IlvD/EDD_N"/>
</dbReference>
<evidence type="ECO:0000256" key="12">
    <source>
        <dbReference type="ARBA" id="ARBA00029436"/>
    </source>
</evidence>
<comment type="caution">
    <text evidence="15">Lacks conserved residue(s) required for the propagation of feature annotation.</text>
</comment>
<keyword evidence="3 15" id="KW-0028">Amino-acid biosynthesis</keyword>
<evidence type="ECO:0000256" key="5">
    <source>
        <dbReference type="ARBA" id="ARBA00022723"/>
    </source>
</evidence>
<comment type="pathway">
    <text evidence="12 15">Amino-acid biosynthesis; L-valine biosynthesis; L-valine from pyruvate: step 3/4.</text>
</comment>
<dbReference type="GO" id="GO:0009099">
    <property type="term" value="P:L-valine biosynthetic process"/>
    <property type="evidence" value="ECO:0007669"/>
    <property type="project" value="UniProtKB-UniRule"/>
</dbReference>
<evidence type="ECO:0000256" key="14">
    <source>
        <dbReference type="ARBA" id="ARBA00029490"/>
    </source>
</evidence>
<feature type="binding site" evidence="15">
    <location>
        <position position="125"/>
    </location>
    <ligand>
        <name>Mg(2+)</name>
        <dbReference type="ChEBI" id="CHEBI:18420"/>
    </ligand>
</feature>
<keyword evidence="6 15" id="KW-0460">Magnesium</keyword>
<dbReference type="GO" id="GO:0000287">
    <property type="term" value="F:magnesium ion binding"/>
    <property type="evidence" value="ECO:0007669"/>
    <property type="project" value="UniProtKB-UniRule"/>
</dbReference>
<comment type="subunit">
    <text evidence="15">Homodimer.</text>
</comment>
<feature type="active site" description="Proton acceptor" evidence="15">
    <location>
        <position position="471"/>
    </location>
</feature>
<dbReference type="GO" id="GO:0051537">
    <property type="term" value="F:2 iron, 2 sulfur cluster binding"/>
    <property type="evidence" value="ECO:0007669"/>
    <property type="project" value="UniProtKB-UniRule"/>
</dbReference>
<dbReference type="GO" id="GO:0004160">
    <property type="term" value="F:dihydroxy-acid dehydratase activity"/>
    <property type="evidence" value="ECO:0007669"/>
    <property type="project" value="UniProtKB-UniRule"/>
</dbReference>
<evidence type="ECO:0000313" key="18">
    <source>
        <dbReference type="EMBL" id="KPV40806.1"/>
    </source>
</evidence>
<proteinExistence type="inferred from homology"/>
<accession>A0A0P9C7B6</accession>
<comment type="function">
    <text evidence="15">Functions in the biosynthesis of branched-chain amino acids. Catalyzes the dehydration of (2R,3R)-2,3-dihydroxy-3-methylpentanoate (2,3-dihydroxy-3-methylvalerate) into 2-oxo-3-methylpentanoate (2-oxo-3-methylvalerate) and of (2R)-2,3-dihydroxy-3-methylbutanoate (2,3-dihydroxyisovalerate) into 2-oxo-3-methylbutanoate (2-oxoisovalerate), the penultimate precursor to L-isoleucine and L-valine, respectively.</text>
</comment>
<dbReference type="NCBIfam" id="NF002068">
    <property type="entry name" value="PRK00911.1"/>
    <property type="match status" value="1"/>
</dbReference>
<dbReference type="InterPro" id="IPR000581">
    <property type="entry name" value="ILV_EDD_N"/>
</dbReference>
<dbReference type="PANTHER" id="PTHR43661:SF3">
    <property type="entry name" value="D-XYLONATE DEHYDRATASE YAGF-RELATED"/>
    <property type="match status" value="1"/>
</dbReference>
<gene>
    <name evidence="15" type="primary">ilvD</name>
    <name evidence="18" type="ORF">AN477_21080</name>
</gene>
<evidence type="ECO:0000256" key="6">
    <source>
        <dbReference type="ARBA" id="ARBA00022842"/>
    </source>
</evidence>
<comment type="catalytic activity">
    <reaction evidence="15">
        <text>(2R,3R)-2,3-dihydroxy-3-methylpentanoate = (S)-3-methyl-2-oxopentanoate + H2O</text>
        <dbReference type="Rhea" id="RHEA:27694"/>
        <dbReference type="ChEBI" id="CHEBI:15377"/>
        <dbReference type="ChEBI" id="CHEBI:35146"/>
        <dbReference type="ChEBI" id="CHEBI:49258"/>
        <dbReference type="EC" id="4.2.1.9"/>
    </reaction>
</comment>
<evidence type="ECO:0000256" key="9">
    <source>
        <dbReference type="ARBA" id="ARBA00023239"/>
    </source>
</evidence>
<protein>
    <recommendedName>
        <fullName evidence="14 15">Dihydroxy-acid dehydratase</fullName>
        <shortName evidence="15">DAD</shortName>
        <ecNumber evidence="14 15">4.2.1.9</ecNumber>
    </recommendedName>
</protein>
<sequence>MESKSWRSREVVDGIHRGGQRALLKSAGVKKSDLQKPFIGVANSFNAMHAGHVHLNGLTDLVCKGIEDAGGYPFEFGVIALCDGIAQGHDGMYYVLPSREAIADSIEIVAQAQRLDGLVMLGSCDKIIPGMLMALCRINIPALLVTGGPMKPGKFDGESRAIYEIREAAGRVLAGTMDMAEFERMEDNVTNGPGSCAMMGTANSMAIVSEVIGASLPGCATAHAVEQNKAYIARQSGLRVVEMVREDLKPSDIITERSFENAMRVAMAVGGSTNTLLHIPAVAHEHGIRLTPDDFEQISRTTPLLVKAKPSGRHTLWDVDQAGGVSAIVKELSTSLHMDEKTAYGTTLAQSVADTVNHNKDVIRPIENAYASEGSLAILKGTLAPDGCVVKQGAVVQEMRKQTGPAKVFECQEDAIEGMRQGLIQAGDVVVIRYEGPKGGPGMREMLTATAVLMGMGLGESVALVTDGRFSGSTHGPCIGHVSPEAAAGGPIAFVKDGDLIELDIENRALNLLVAQDELERRKEHWTPKLPKIRTGVLERYAALVSSADEGAILRVPH</sequence>
<dbReference type="RefSeq" id="WP_054971159.1">
    <property type="nucleotide sequence ID" value="NZ_LJCO01000096.1"/>
</dbReference>
<keyword evidence="10 15" id="KW-0100">Branched-chain amino acid biosynthesis</keyword>
<comment type="similarity">
    <text evidence="2 15">Belongs to the IlvD/Edd family.</text>
</comment>
<reference evidence="18 19" key="1">
    <citation type="submission" date="2015-09" db="EMBL/GenBank/DDBJ databases">
        <title>Draft genome sequence of Alicyclobacillus ferrooxydans DSM 22381.</title>
        <authorList>
            <person name="Hemp J."/>
        </authorList>
    </citation>
    <scope>NUCLEOTIDE SEQUENCE [LARGE SCALE GENOMIC DNA]</scope>
    <source>
        <strain evidence="18 19">TC-34</strain>
    </source>
</reference>
<dbReference type="Gene3D" id="3.50.30.80">
    <property type="entry name" value="IlvD/EDD C-terminal domain-like"/>
    <property type="match status" value="1"/>
</dbReference>
<dbReference type="InterPro" id="IPR056740">
    <property type="entry name" value="ILV_EDD_C"/>
</dbReference>